<dbReference type="GO" id="GO:0004049">
    <property type="term" value="F:anthranilate synthase activity"/>
    <property type="evidence" value="ECO:0007669"/>
    <property type="project" value="TreeGrafter"/>
</dbReference>
<dbReference type="PRINTS" id="PR00099">
    <property type="entry name" value="CPSGATASE"/>
</dbReference>
<comment type="caution">
    <text evidence="3">The sequence shown here is derived from an EMBL/GenBank/DDBJ whole genome shotgun (WGS) entry which is preliminary data.</text>
</comment>
<gene>
    <name evidence="3" type="ORF">LX83_006216</name>
</gene>
<feature type="domain" description="Glutamine amidotransferase" evidence="2">
    <location>
        <begin position="4"/>
        <end position="189"/>
    </location>
</feature>
<evidence type="ECO:0000259" key="2">
    <source>
        <dbReference type="Pfam" id="PF00117"/>
    </source>
</evidence>
<dbReference type="PROSITE" id="PS51273">
    <property type="entry name" value="GATASE_TYPE_1"/>
    <property type="match status" value="1"/>
</dbReference>
<proteinExistence type="predicted"/>
<dbReference type="PRINTS" id="PR00096">
    <property type="entry name" value="GATASE"/>
</dbReference>
<keyword evidence="4" id="KW-1185">Reference proteome</keyword>
<dbReference type="SUPFAM" id="SSF52317">
    <property type="entry name" value="Class I glutamine amidotransferase-like"/>
    <property type="match status" value="1"/>
</dbReference>
<dbReference type="Proteomes" id="UP001206128">
    <property type="component" value="Unassembled WGS sequence"/>
</dbReference>
<reference evidence="3" key="1">
    <citation type="submission" date="2022-06" db="EMBL/GenBank/DDBJ databases">
        <title>Genomic Encyclopedia of Archaeal and Bacterial Type Strains, Phase II (KMG-II): from individual species to whole genera.</title>
        <authorList>
            <person name="Goeker M."/>
        </authorList>
    </citation>
    <scope>NUCLEOTIDE SEQUENCE</scope>
    <source>
        <strain evidence="3">DSM 43935</strain>
    </source>
</reference>
<dbReference type="AlphaFoldDB" id="A0AAE3GJG0"/>
<dbReference type="FunFam" id="3.40.50.880:FF:000003">
    <property type="entry name" value="Anthranilate synthase component II"/>
    <property type="match status" value="1"/>
</dbReference>
<dbReference type="Gene3D" id="3.40.50.880">
    <property type="match status" value="1"/>
</dbReference>
<evidence type="ECO:0000313" key="4">
    <source>
        <dbReference type="Proteomes" id="UP001206128"/>
    </source>
</evidence>
<dbReference type="InterPro" id="IPR017926">
    <property type="entry name" value="GATASE"/>
</dbReference>
<evidence type="ECO:0000313" key="3">
    <source>
        <dbReference type="EMBL" id="MCP2169331.1"/>
    </source>
</evidence>
<organism evidence="3 4">
    <name type="scientific">Goodfellowiella coeruleoviolacea</name>
    <dbReference type="NCBI Taxonomy" id="334858"/>
    <lineage>
        <taxon>Bacteria</taxon>
        <taxon>Bacillati</taxon>
        <taxon>Actinomycetota</taxon>
        <taxon>Actinomycetes</taxon>
        <taxon>Pseudonocardiales</taxon>
        <taxon>Pseudonocardiaceae</taxon>
        <taxon>Goodfellowiella</taxon>
    </lineage>
</organism>
<dbReference type="GO" id="GO:0005829">
    <property type="term" value="C:cytosol"/>
    <property type="evidence" value="ECO:0007669"/>
    <property type="project" value="TreeGrafter"/>
</dbReference>
<dbReference type="RefSeq" id="WP_253778044.1">
    <property type="nucleotide sequence ID" value="NZ_JAMTCK010000018.1"/>
</dbReference>
<dbReference type="PANTHER" id="PTHR43418:SF4">
    <property type="entry name" value="MULTIFUNCTIONAL TRYPTOPHAN BIOSYNTHESIS PROTEIN"/>
    <property type="match status" value="1"/>
</dbReference>
<keyword evidence="1" id="KW-0315">Glutamine amidotransferase</keyword>
<dbReference type="InterPro" id="IPR006221">
    <property type="entry name" value="TrpG/PapA_dom"/>
</dbReference>
<dbReference type="Pfam" id="PF00117">
    <property type="entry name" value="GATase"/>
    <property type="match status" value="1"/>
</dbReference>
<protein>
    <submittedName>
        <fullName evidence="3">Anthranilate synthase component 2</fullName>
    </submittedName>
</protein>
<dbReference type="EMBL" id="JAMTCK010000018">
    <property type="protein sequence ID" value="MCP2169331.1"/>
    <property type="molecule type" value="Genomic_DNA"/>
</dbReference>
<sequence>MRALLVDAYDSFVHIIDHYLRALDVRVRVLRRDDPAVSPALADAQAPPDFVVLGPGPGHPADSGYVPLLRGLDPAVPVLGICLGHQAIGLAFGGRVGRAARPRHGKSSPVHHDGAGCFTGLPDPLRVTRYHSLVVDDAGLPDQVAVTARAHDDGHVMGLRHRARPVESLQFHPESIGTEHGLVLFGNFIDTQVRRTARVRVPHAHQ</sequence>
<dbReference type="InterPro" id="IPR029062">
    <property type="entry name" value="Class_I_gatase-like"/>
</dbReference>
<dbReference type="CDD" id="cd01743">
    <property type="entry name" value="GATase1_Anthranilate_Synthase"/>
    <property type="match status" value="1"/>
</dbReference>
<dbReference type="NCBIfam" id="TIGR00566">
    <property type="entry name" value="trpG_papA"/>
    <property type="match status" value="1"/>
</dbReference>
<dbReference type="InterPro" id="IPR050472">
    <property type="entry name" value="Anth_synth/Amidotransfase"/>
</dbReference>
<dbReference type="PRINTS" id="PR00097">
    <property type="entry name" value="ANTSNTHASEII"/>
</dbReference>
<accession>A0AAE3GJG0</accession>
<evidence type="ECO:0000256" key="1">
    <source>
        <dbReference type="ARBA" id="ARBA00022962"/>
    </source>
</evidence>
<dbReference type="GO" id="GO:0000162">
    <property type="term" value="P:L-tryptophan biosynthetic process"/>
    <property type="evidence" value="ECO:0007669"/>
    <property type="project" value="TreeGrafter"/>
</dbReference>
<name>A0AAE3GJG0_9PSEU</name>
<dbReference type="PANTHER" id="PTHR43418">
    <property type="entry name" value="MULTIFUNCTIONAL TRYPTOPHAN BIOSYNTHESIS PROTEIN-RELATED"/>
    <property type="match status" value="1"/>
</dbReference>